<protein>
    <recommendedName>
        <fullName evidence="3">Antitoxin</fullName>
    </recommendedName>
</protein>
<dbReference type="PANTHER" id="PTHR34849">
    <property type="entry name" value="SSL5025 PROTEIN"/>
    <property type="match status" value="1"/>
</dbReference>
<gene>
    <name evidence="1" type="ORF">A2720_03160</name>
</gene>
<dbReference type="Gene3D" id="1.10.10.10">
    <property type="entry name" value="Winged helix-like DNA-binding domain superfamily/Winged helix DNA-binding domain"/>
    <property type="match status" value="1"/>
</dbReference>
<dbReference type="Proteomes" id="UP000178892">
    <property type="component" value="Unassembled WGS sequence"/>
</dbReference>
<dbReference type="STRING" id="1817825.A2720_03160"/>
<evidence type="ECO:0000313" key="2">
    <source>
        <dbReference type="Proteomes" id="UP000178892"/>
    </source>
</evidence>
<evidence type="ECO:0008006" key="3">
    <source>
        <dbReference type="Google" id="ProtNLM"/>
    </source>
</evidence>
<organism evidence="1 2">
    <name type="scientific">Candidatus Doudnabacteria bacterium RIFCSPHIGHO2_01_FULL_46_24</name>
    <dbReference type="NCBI Taxonomy" id="1817825"/>
    <lineage>
        <taxon>Bacteria</taxon>
        <taxon>Candidatus Doudnaibacteriota</taxon>
    </lineage>
</organism>
<accession>A0A1F5NT91</accession>
<reference evidence="1 2" key="1">
    <citation type="journal article" date="2016" name="Nat. Commun.">
        <title>Thousands of microbial genomes shed light on interconnected biogeochemical processes in an aquifer system.</title>
        <authorList>
            <person name="Anantharaman K."/>
            <person name="Brown C.T."/>
            <person name="Hug L.A."/>
            <person name="Sharon I."/>
            <person name="Castelle C.J."/>
            <person name="Probst A.J."/>
            <person name="Thomas B.C."/>
            <person name="Singh A."/>
            <person name="Wilkins M.J."/>
            <person name="Karaoz U."/>
            <person name="Brodie E.L."/>
            <person name="Williams K.H."/>
            <person name="Hubbard S.S."/>
            <person name="Banfield J.F."/>
        </authorList>
    </citation>
    <scope>NUCLEOTIDE SEQUENCE [LARGE SCALE GENOMIC DNA]</scope>
</reference>
<dbReference type="InterPro" id="IPR036388">
    <property type="entry name" value="WH-like_DNA-bd_sf"/>
</dbReference>
<sequence length="71" mass="7870">MNRITFNSKILGGKPIIKGTRISVDFILELFAGGMSEKEILGEYPCLTKADIKAALEYAVQSVKREVVLVR</sequence>
<dbReference type="SUPFAM" id="SSF46689">
    <property type="entry name" value="Homeodomain-like"/>
    <property type="match status" value="1"/>
</dbReference>
<proteinExistence type="predicted"/>
<evidence type="ECO:0000313" key="1">
    <source>
        <dbReference type="EMBL" id="OGE80848.1"/>
    </source>
</evidence>
<dbReference type="InterPro" id="IPR007367">
    <property type="entry name" value="DUF433"/>
</dbReference>
<dbReference type="InterPro" id="IPR009057">
    <property type="entry name" value="Homeodomain-like_sf"/>
</dbReference>
<dbReference type="PANTHER" id="PTHR34849:SF3">
    <property type="entry name" value="SSR2962 PROTEIN"/>
    <property type="match status" value="1"/>
</dbReference>
<dbReference type="AlphaFoldDB" id="A0A1F5NT91"/>
<dbReference type="EMBL" id="MFEL01000017">
    <property type="protein sequence ID" value="OGE80848.1"/>
    <property type="molecule type" value="Genomic_DNA"/>
</dbReference>
<dbReference type="Pfam" id="PF04255">
    <property type="entry name" value="DUF433"/>
    <property type="match status" value="1"/>
</dbReference>
<comment type="caution">
    <text evidence="1">The sequence shown here is derived from an EMBL/GenBank/DDBJ whole genome shotgun (WGS) entry which is preliminary data.</text>
</comment>
<name>A0A1F5NT91_9BACT</name>